<dbReference type="GeneID" id="59349821"/>
<dbReference type="PANTHER" id="PTHR45624">
    <property type="entry name" value="MITOCHONDRIAL BASIC AMINO ACIDS TRANSPORTER-RELATED"/>
    <property type="match status" value="1"/>
</dbReference>
<dbReference type="RefSeq" id="XP_037216699.1">
    <property type="nucleotide sequence ID" value="XM_037367305.1"/>
</dbReference>
<feature type="compositionally biased region" description="Low complexity" evidence="9">
    <location>
        <begin position="1"/>
        <end position="14"/>
    </location>
</feature>
<dbReference type="InterPro" id="IPR023395">
    <property type="entry name" value="MCP_dom_sf"/>
</dbReference>
<comment type="subcellular location">
    <subcellularLocation>
        <location evidence="1">Mitochondrion membrane</location>
        <topology evidence="1">Multi-pass membrane protein</topology>
    </subcellularLocation>
</comment>
<dbReference type="Gene3D" id="1.50.40.10">
    <property type="entry name" value="Mitochondrial carrier domain"/>
    <property type="match status" value="1"/>
</dbReference>
<keyword evidence="8" id="KW-0472">Membrane</keyword>
<keyword evidence="4" id="KW-0812">Transmembrane</keyword>
<feature type="region of interest" description="Disordered" evidence="9">
    <location>
        <begin position="1"/>
        <end position="30"/>
    </location>
</feature>
<evidence type="ECO:0000313" key="10">
    <source>
        <dbReference type="EMBL" id="KAF7295336.1"/>
    </source>
</evidence>
<evidence type="ECO:0000256" key="2">
    <source>
        <dbReference type="ARBA" id="ARBA00006375"/>
    </source>
</evidence>
<dbReference type="GO" id="GO:0031966">
    <property type="term" value="C:mitochondrial membrane"/>
    <property type="evidence" value="ECO:0007669"/>
    <property type="project" value="UniProtKB-SubCell"/>
</dbReference>
<evidence type="ECO:0000313" key="11">
    <source>
        <dbReference type="Proteomes" id="UP000636479"/>
    </source>
</evidence>
<name>A0A8H6VXB9_9AGAR</name>
<evidence type="ECO:0008006" key="12">
    <source>
        <dbReference type="Google" id="ProtNLM"/>
    </source>
</evidence>
<keyword evidence="6" id="KW-1133">Transmembrane helix</keyword>
<keyword evidence="7" id="KW-0496">Mitochondrion</keyword>
<dbReference type="PANTHER" id="PTHR45624:SF52">
    <property type="entry name" value="MITOCHONDRIAL CARRIER"/>
    <property type="match status" value="1"/>
</dbReference>
<evidence type="ECO:0000256" key="1">
    <source>
        <dbReference type="ARBA" id="ARBA00004225"/>
    </source>
</evidence>
<evidence type="ECO:0000256" key="6">
    <source>
        <dbReference type="ARBA" id="ARBA00022989"/>
    </source>
</evidence>
<proteinExistence type="inferred from homology"/>
<keyword evidence="5" id="KW-0677">Repeat</keyword>
<protein>
    <recommendedName>
        <fullName evidence="12">Mitochondrial carrier</fullName>
    </recommendedName>
</protein>
<dbReference type="AlphaFoldDB" id="A0A8H6VXB9"/>
<comment type="similarity">
    <text evidence="2">Belongs to the mitochondrial carrier (TC 2.A.29) family.</text>
</comment>
<reference evidence="10" key="1">
    <citation type="submission" date="2020-05" db="EMBL/GenBank/DDBJ databases">
        <title>Mycena genomes resolve the evolution of fungal bioluminescence.</title>
        <authorList>
            <person name="Tsai I.J."/>
        </authorList>
    </citation>
    <scope>NUCLEOTIDE SEQUENCE</scope>
    <source>
        <strain evidence="10">171206Taipei</strain>
    </source>
</reference>
<dbReference type="EMBL" id="JACAZF010000009">
    <property type="protein sequence ID" value="KAF7295336.1"/>
    <property type="molecule type" value="Genomic_DNA"/>
</dbReference>
<dbReference type="OrthoDB" id="3364892at2759"/>
<evidence type="ECO:0000256" key="5">
    <source>
        <dbReference type="ARBA" id="ARBA00022737"/>
    </source>
</evidence>
<evidence type="ECO:0000256" key="8">
    <source>
        <dbReference type="ARBA" id="ARBA00023136"/>
    </source>
</evidence>
<sequence length="450" mass="48991">MPSSPPTLTSTLTTDKSRPEKNSSDSQANSFQAAVARTATRALGLYFSRPVRLFRPQKISGWHSLRGLAAQEGLSISPTYLRALVKSEGFLVIPKHFLPPMVVNALLGTVLWATYSNASATIHPHISHPIGNAAIAGAVAGGTQALLGAPTENVRLLIEGGASQNSWSHAWKEVFRGTAIPSASRHDTIEDARQLRRWMNEVGQMAGRGWDGLGYTLGKDIIGFAAFFAIFEVTRRMALQVRIRARSLETLPDSTRLPQLLYGVTLVTGGVVAGLSYEIIGRPWEAARHAIRLDRLTNAERRSAFAVLSHKIREEGFFCLLRDLSSANATSTSPSSSGVYRRVYGLLRTFARVGPWGPMMTTVQITYGLPPSLCRYHNLRPCLGSSSSLILPSRQLCAGANPVFLRCAGHRPVRWLKRGLPASTVRIEGVGFVKLSSSAHGEAWIDLDCL</sequence>
<evidence type="ECO:0000256" key="9">
    <source>
        <dbReference type="SAM" id="MobiDB-lite"/>
    </source>
</evidence>
<keyword evidence="3" id="KW-0813">Transport</keyword>
<keyword evidence="11" id="KW-1185">Reference proteome</keyword>
<comment type="caution">
    <text evidence="10">The sequence shown here is derived from an EMBL/GenBank/DDBJ whole genome shotgun (WGS) entry which is preliminary data.</text>
</comment>
<dbReference type="InterPro" id="IPR050567">
    <property type="entry name" value="Mitochondrial_Carrier"/>
</dbReference>
<dbReference type="Proteomes" id="UP000636479">
    <property type="component" value="Unassembled WGS sequence"/>
</dbReference>
<dbReference type="SUPFAM" id="SSF103506">
    <property type="entry name" value="Mitochondrial carrier"/>
    <property type="match status" value="1"/>
</dbReference>
<evidence type="ECO:0000256" key="4">
    <source>
        <dbReference type="ARBA" id="ARBA00022692"/>
    </source>
</evidence>
<organism evidence="10 11">
    <name type="scientific">Mycena indigotica</name>
    <dbReference type="NCBI Taxonomy" id="2126181"/>
    <lineage>
        <taxon>Eukaryota</taxon>
        <taxon>Fungi</taxon>
        <taxon>Dikarya</taxon>
        <taxon>Basidiomycota</taxon>
        <taxon>Agaricomycotina</taxon>
        <taxon>Agaricomycetes</taxon>
        <taxon>Agaricomycetidae</taxon>
        <taxon>Agaricales</taxon>
        <taxon>Marasmiineae</taxon>
        <taxon>Mycenaceae</taxon>
        <taxon>Mycena</taxon>
    </lineage>
</organism>
<dbReference type="GO" id="GO:0000064">
    <property type="term" value="F:L-ornithine transmembrane transporter activity"/>
    <property type="evidence" value="ECO:0007669"/>
    <property type="project" value="TreeGrafter"/>
</dbReference>
<gene>
    <name evidence="10" type="ORF">MIND_01073000</name>
</gene>
<accession>A0A8H6VXB9</accession>
<evidence type="ECO:0000256" key="3">
    <source>
        <dbReference type="ARBA" id="ARBA00022448"/>
    </source>
</evidence>
<evidence type="ECO:0000256" key="7">
    <source>
        <dbReference type="ARBA" id="ARBA00023128"/>
    </source>
</evidence>
<dbReference type="GO" id="GO:1990575">
    <property type="term" value="P:mitochondrial L-ornithine transmembrane transport"/>
    <property type="evidence" value="ECO:0007669"/>
    <property type="project" value="TreeGrafter"/>
</dbReference>